<organism evidence="2 3">
    <name type="scientific">Polarella glacialis</name>
    <name type="common">Dinoflagellate</name>
    <dbReference type="NCBI Taxonomy" id="89957"/>
    <lineage>
        <taxon>Eukaryota</taxon>
        <taxon>Sar</taxon>
        <taxon>Alveolata</taxon>
        <taxon>Dinophyceae</taxon>
        <taxon>Suessiales</taxon>
        <taxon>Suessiaceae</taxon>
        <taxon>Polarella</taxon>
    </lineage>
</organism>
<name>A0A813J3S9_POLGL</name>
<dbReference type="AlphaFoldDB" id="A0A813J3S9"/>
<accession>A0A813J3S9</accession>
<sequence>MKSATAMSLGHQLGSNNNNDDNNSNNNRLCTVICLLGLTLSLGLIRCSAEIASQPLWQDHVFSEPSSVVLPCRAGELCVLDCPPRTAVLLVGLMKDWERHVAHILESIAKPCNADIFIHTSGMPLKLVARLGSSLKGWKDEYNKNNNIRKEKQTMQFWHLQRAWKLMLAHEHSSGFTYDVVVKARSDVVPLPPAHLTFAGWREGGRLHMMTDYLFWAKRADFEKISDQFTSIRRYMPGGQYQDPYKRPIAVEKLLQSLKVDPWVNRGTSSETWELYQKIQTLPYPDMGRAGAIPNLEAAMEQGLHFIPMTDGQTCKVHCGDICPHNAFYKGAWHSEKDLLDYALIQDIMICDVGANVTQVMFKGRVVARMLARDCS</sequence>
<evidence type="ECO:0000313" key="2">
    <source>
        <dbReference type="EMBL" id="CAE8663585.1"/>
    </source>
</evidence>
<comment type="caution">
    <text evidence="2">The sequence shown here is derived from an EMBL/GenBank/DDBJ whole genome shotgun (WGS) entry which is preliminary data.</text>
</comment>
<protein>
    <submittedName>
        <fullName evidence="2">Uncharacterized protein</fullName>
    </submittedName>
</protein>
<proteinExistence type="predicted"/>
<dbReference type="Proteomes" id="UP000626109">
    <property type="component" value="Unassembled WGS sequence"/>
</dbReference>
<dbReference type="EMBL" id="CAJNNW010018861">
    <property type="protein sequence ID" value="CAE8663585.1"/>
    <property type="molecule type" value="Genomic_DNA"/>
</dbReference>
<gene>
    <name evidence="2" type="ORF">PGLA2088_LOCUS15307</name>
</gene>
<evidence type="ECO:0000313" key="3">
    <source>
        <dbReference type="Proteomes" id="UP000626109"/>
    </source>
</evidence>
<reference evidence="2" key="1">
    <citation type="submission" date="2021-02" db="EMBL/GenBank/DDBJ databases">
        <authorList>
            <person name="Dougan E. K."/>
            <person name="Rhodes N."/>
            <person name="Thang M."/>
            <person name="Chan C."/>
        </authorList>
    </citation>
    <scope>NUCLEOTIDE SEQUENCE</scope>
</reference>
<evidence type="ECO:0000256" key="1">
    <source>
        <dbReference type="SAM" id="MobiDB-lite"/>
    </source>
</evidence>
<feature type="region of interest" description="Disordered" evidence="1">
    <location>
        <begin position="1"/>
        <end position="20"/>
    </location>
</feature>